<dbReference type="RefSeq" id="WP_189169975.1">
    <property type="nucleotide sequence ID" value="NZ_BMQB01000004.1"/>
</dbReference>
<dbReference type="EMBL" id="BMQB01000004">
    <property type="protein sequence ID" value="GGJ91594.1"/>
    <property type="molecule type" value="Genomic_DNA"/>
</dbReference>
<dbReference type="AlphaFoldDB" id="A0A8J3B2W5"/>
<protein>
    <recommendedName>
        <fullName evidence="4">DUF4012 domain-containing protein</fullName>
    </recommendedName>
</protein>
<dbReference type="Pfam" id="PF13196">
    <property type="entry name" value="DUF4012"/>
    <property type="match status" value="1"/>
</dbReference>
<evidence type="ECO:0000313" key="3">
    <source>
        <dbReference type="Proteomes" id="UP000649739"/>
    </source>
</evidence>
<evidence type="ECO:0008006" key="4">
    <source>
        <dbReference type="Google" id="ProtNLM"/>
    </source>
</evidence>
<name>A0A8J3B2W5_9ACTN</name>
<gene>
    <name evidence="2" type="ORF">GCM10010123_21770</name>
</gene>
<sequence>MTLIEDPAVPRLRPPAQRGERRRRWRARRRIRRRVAALVGCAALLLPGLVWAGSRGWMVRDHLVLAAQLVRTLNGQVRAGEVRAAERTLSELQVHADAARMYADDPLWRGVGHVPVAGDDARAVSVVAGTVGELADVGLPALLRSVGRVDPAALAPTRGRLPLTPLAAVAADLATAEATFAAGAARIAGLRRAGLVGPVRAAVDRLGAELRAATGDLGTAARAAALLPPMFGASGRREYLLVFQNLAEARATGGLPGAYAVVAADHGRVTVVAQGSASSLRPFPRPVLPLDPAQAALYTDRLGTFPADVNLTPDFPTAATTLREMYRRRSGRLVDGVLATDPVALSYLLRVHGPVPVPGGPPLAGDTAVRTLLSGTYRRIRSSVAQDRYFAAAARATFAALTGRADRPAALIRALGRAAGERRLLVWSARPDEQRRLEPTVLGGRLPADDGARPTVGVFLNDGSGAKLGYYLRQSAALRPGGCVAGRREYALTVRLSSTAPRSGLPVAVTGLALGGDPYTLRTNVTVLAPAGGALVGMAENGRPVPFGAGADRGRRAGIRTVDLRPGATTELTAVLRAPRAASAAAHTPRLWLTPRLTGWSPSTDSTDGCRNAQ</sequence>
<proteinExistence type="predicted"/>
<organism evidence="2 3">
    <name type="scientific">Pilimelia anulata</name>
    <dbReference type="NCBI Taxonomy" id="53371"/>
    <lineage>
        <taxon>Bacteria</taxon>
        <taxon>Bacillati</taxon>
        <taxon>Actinomycetota</taxon>
        <taxon>Actinomycetes</taxon>
        <taxon>Micromonosporales</taxon>
        <taxon>Micromonosporaceae</taxon>
        <taxon>Pilimelia</taxon>
    </lineage>
</organism>
<accession>A0A8J3B2W5</accession>
<keyword evidence="3" id="KW-1185">Reference proteome</keyword>
<evidence type="ECO:0000256" key="1">
    <source>
        <dbReference type="SAM" id="MobiDB-lite"/>
    </source>
</evidence>
<evidence type="ECO:0000313" key="2">
    <source>
        <dbReference type="EMBL" id="GGJ91594.1"/>
    </source>
</evidence>
<comment type="caution">
    <text evidence="2">The sequence shown here is derived from an EMBL/GenBank/DDBJ whole genome shotgun (WGS) entry which is preliminary data.</text>
</comment>
<dbReference type="Proteomes" id="UP000649739">
    <property type="component" value="Unassembled WGS sequence"/>
</dbReference>
<feature type="region of interest" description="Disordered" evidence="1">
    <location>
        <begin position="1"/>
        <end position="23"/>
    </location>
</feature>
<reference evidence="2" key="1">
    <citation type="journal article" date="2014" name="Int. J. Syst. Evol. Microbiol.">
        <title>Complete genome sequence of Corynebacterium casei LMG S-19264T (=DSM 44701T), isolated from a smear-ripened cheese.</title>
        <authorList>
            <consortium name="US DOE Joint Genome Institute (JGI-PGF)"/>
            <person name="Walter F."/>
            <person name="Albersmeier A."/>
            <person name="Kalinowski J."/>
            <person name="Ruckert C."/>
        </authorList>
    </citation>
    <scope>NUCLEOTIDE SEQUENCE</scope>
    <source>
        <strain evidence="2">JCM 3090</strain>
    </source>
</reference>
<dbReference type="InterPro" id="IPR025101">
    <property type="entry name" value="DUF4012"/>
</dbReference>
<reference evidence="2" key="2">
    <citation type="submission" date="2020-09" db="EMBL/GenBank/DDBJ databases">
        <authorList>
            <person name="Sun Q."/>
            <person name="Ohkuma M."/>
        </authorList>
    </citation>
    <scope>NUCLEOTIDE SEQUENCE</scope>
    <source>
        <strain evidence="2">JCM 3090</strain>
    </source>
</reference>